<feature type="region of interest" description="Disordered" evidence="1">
    <location>
        <begin position="1"/>
        <end position="58"/>
    </location>
</feature>
<name>Q6ZQQ9_HUMAN</name>
<protein>
    <submittedName>
        <fullName evidence="2">cDNA FLJ46121 fis, clone TESTI2039342</fullName>
    </submittedName>
</protein>
<reference evidence="2" key="1">
    <citation type="submission" date="2003-07" db="EMBL/GenBank/DDBJ databases">
        <title>NEDO human cDNA sequencing project.</title>
        <authorList>
            <person name="Ninomiya K."/>
            <person name="Wagatsuma M."/>
            <person name="Kanda K."/>
            <person name="Kondo H."/>
            <person name="Yokoi T."/>
            <person name="Kodaira H."/>
            <person name="Furuya T."/>
            <person name="Takahashi M."/>
            <person name="Kikkawa E."/>
            <person name="Omura Y."/>
            <person name="Abe K."/>
            <person name="Kamihara K."/>
            <person name="Katsuta N."/>
            <person name="Sato K."/>
            <person name="Tanikawa M."/>
            <person name="Yamazaki M."/>
            <person name="Sugiyama T."/>
            <person name="Irie R."/>
            <person name="Otsuki T."/>
            <person name="Sato H."/>
            <person name="Wakamatsu A."/>
            <person name="Ishii S."/>
            <person name="Yamamoto J."/>
            <person name="Isono Y."/>
            <person name="Kawai-Hio Y."/>
            <person name="Saito K."/>
            <person name="Nishikawa T."/>
            <person name="Kimura K."/>
            <person name="Yamashita H."/>
            <person name="Matsuo K."/>
            <person name="Nakamura Y."/>
            <person name="Sekine M."/>
            <person name="Kikuchi H."/>
            <person name="Murakawa K."/>
            <person name="Kanehori K."/>
            <person name="Takahashi-Fujii A."/>
            <person name="Oshima A."/>
            <person name="Sugiyama A."/>
            <person name="Kawakami B."/>
            <person name="Suzuki Y."/>
            <person name="Sugano S."/>
            <person name="Nagahari K."/>
            <person name="Masuho Y."/>
            <person name="Nagai K."/>
            <person name="Isogai T."/>
        </authorList>
    </citation>
    <scope>NUCLEOTIDE SEQUENCE</scope>
    <source>
        <tissue evidence="2">Testis</tissue>
    </source>
</reference>
<dbReference type="EMBL" id="AK128823">
    <property type="protein sequence ID" value="BAC87624.1"/>
    <property type="molecule type" value="mRNA"/>
</dbReference>
<evidence type="ECO:0000256" key="1">
    <source>
        <dbReference type="SAM" id="MobiDB-lite"/>
    </source>
</evidence>
<proteinExistence type="evidence at transcript level"/>
<sequence length="135" mass="13795">MVATWGGRQLLPQGSGPPLTPGSPAPSVAQASRPAPPSPRKTSPGPPQPSASPSLPFSPLLAGCSRLLPVLAPSLSSVHRCPLGARASRLPWKLEAGTSSSGDRPLCLHSGQRGACLTDEQGSTLSPRQRRGPGK</sequence>
<dbReference type="AlphaFoldDB" id="Q6ZQQ9"/>
<organism evidence="2">
    <name type="scientific">Homo sapiens</name>
    <name type="common">Human</name>
    <dbReference type="NCBI Taxonomy" id="9606"/>
    <lineage>
        <taxon>Eukaryota</taxon>
        <taxon>Metazoa</taxon>
        <taxon>Chordata</taxon>
        <taxon>Craniata</taxon>
        <taxon>Vertebrata</taxon>
        <taxon>Euteleostomi</taxon>
        <taxon>Mammalia</taxon>
        <taxon>Eutheria</taxon>
        <taxon>Euarchontoglires</taxon>
        <taxon>Primates</taxon>
        <taxon>Haplorrhini</taxon>
        <taxon>Catarrhini</taxon>
        <taxon>Hominidae</taxon>
        <taxon>Homo</taxon>
    </lineage>
</organism>
<feature type="compositionally biased region" description="Pro residues" evidence="1">
    <location>
        <begin position="34"/>
        <end position="50"/>
    </location>
</feature>
<accession>Q6ZQQ9</accession>
<evidence type="ECO:0000313" key="2">
    <source>
        <dbReference type="EMBL" id="BAC87624.1"/>
    </source>
</evidence>
<feature type="region of interest" description="Disordered" evidence="1">
    <location>
        <begin position="95"/>
        <end position="135"/>
    </location>
</feature>